<accession>A0A2K3LJ39</accession>
<gene>
    <name evidence="1" type="ORF">L195_g034542</name>
</gene>
<reference evidence="1 2" key="2">
    <citation type="journal article" date="2017" name="Front. Plant Sci.">
        <title>Gene Classification and Mining of Molecular Markers Useful in Red Clover (Trifolium pratense) Breeding.</title>
        <authorList>
            <person name="Istvanek J."/>
            <person name="Dluhosova J."/>
            <person name="Dluhos P."/>
            <person name="Patkova L."/>
            <person name="Nedelnik J."/>
            <person name="Repkova J."/>
        </authorList>
    </citation>
    <scope>NUCLEOTIDE SEQUENCE [LARGE SCALE GENOMIC DNA]</scope>
    <source>
        <strain evidence="2">cv. Tatra</strain>
        <tissue evidence="1">Young leaves</tissue>
    </source>
</reference>
<name>A0A2K3LJ39_TRIPR</name>
<organism evidence="1 2">
    <name type="scientific">Trifolium pratense</name>
    <name type="common">Red clover</name>
    <dbReference type="NCBI Taxonomy" id="57577"/>
    <lineage>
        <taxon>Eukaryota</taxon>
        <taxon>Viridiplantae</taxon>
        <taxon>Streptophyta</taxon>
        <taxon>Embryophyta</taxon>
        <taxon>Tracheophyta</taxon>
        <taxon>Spermatophyta</taxon>
        <taxon>Magnoliopsida</taxon>
        <taxon>eudicotyledons</taxon>
        <taxon>Gunneridae</taxon>
        <taxon>Pentapetalae</taxon>
        <taxon>rosids</taxon>
        <taxon>fabids</taxon>
        <taxon>Fabales</taxon>
        <taxon>Fabaceae</taxon>
        <taxon>Papilionoideae</taxon>
        <taxon>50 kb inversion clade</taxon>
        <taxon>NPAAA clade</taxon>
        <taxon>Hologalegina</taxon>
        <taxon>IRL clade</taxon>
        <taxon>Trifolieae</taxon>
        <taxon>Trifolium</taxon>
    </lineage>
</organism>
<comment type="caution">
    <text evidence="1">The sequence shown here is derived from an EMBL/GenBank/DDBJ whole genome shotgun (WGS) entry which is preliminary data.</text>
</comment>
<dbReference type="AlphaFoldDB" id="A0A2K3LJ39"/>
<dbReference type="Proteomes" id="UP000236291">
    <property type="component" value="Unassembled WGS sequence"/>
</dbReference>
<dbReference type="EMBL" id="ASHM01034345">
    <property type="protein sequence ID" value="PNX78564.1"/>
    <property type="molecule type" value="Genomic_DNA"/>
</dbReference>
<evidence type="ECO:0000313" key="2">
    <source>
        <dbReference type="Proteomes" id="UP000236291"/>
    </source>
</evidence>
<feature type="non-terminal residue" evidence="1">
    <location>
        <position position="1"/>
    </location>
</feature>
<protein>
    <submittedName>
        <fullName evidence="1">Uncharacterized protein</fullName>
    </submittedName>
</protein>
<sequence length="74" mass="8380">SVPETYPPAPSTFGWFHWVSKNRVRWSYGSRLALPSNKFSRSPARTLPFMSKLTGLVGRKPRDICSASDLLQLQ</sequence>
<reference evidence="1 2" key="1">
    <citation type="journal article" date="2014" name="Am. J. Bot.">
        <title>Genome assembly and annotation for red clover (Trifolium pratense; Fabaceae).</title>
        <authorList>
            <person name="Istvanek J."/>
            <person name="Jaros M."/>
            <person name="Krenek A."/>
            <person name="Repkova J."/>
        </authorList>
    </citation>
    <scope>NUCLEOTIDE SEQUENCE [LARGE SCALE GENOMIC DNA]</scope>
    <source>
        <strain evidence="2">cv. Tatra</strain>
        <tissue evidence="1">Young leaves</tissue>
    </source>
</reference>
<proteinExistence type="predicted"/>
<evidence type="ECO:0000313" key="1">
    <source>
        <dbReference type="EMBL" id="PNX78564.1"/>
    </source>
</evidence>